<evidence type="ECO:0000256" key="8">
    <source>
        <dbReference type="ARBA" id="ARBA00022917"/>
    </source>
</evidence>
<organism evidence="17 18">
    <name type="scientific">Fastidiosipila sanguinis</name>
    <dbReference type="NCBI Taxonomy" id="236753"/>
    <lineage>
        <taxon>Bacteria</taxon>
        <taxon>Bacillati</taxon>
        <taxon>Bacillota</taxon>
        <taxon>Clostridia</taxon>
        <taxon>Eubacteriales</taxon>
        <taxon>Oscillospiraceae</taxon>
        <taxon>Fastidiosipila</taxon>
    </lineage>
</organism>
<evidence type="ECO:0000256" key="9">
    <source>
        <dbReference type="ARBA" id="ARBA00023146"/>
    </source>
</evidence>
<keyword evidence="18" id="KW-1185">Reference proteome</keyword>
<dbReference type="InterPro" id="IPR006195">
    <property type="entry name" value="aa-tRNA-synth_II"/>
</dbReference>
<evidence type="ECO:0000256" key="11">
    <source>
        <dbReference type="ARBA" id="ARBA00048823"/>
    </source>
</evidence>
<evidence type="ECO:0000256" key="4">
    <source>
        <dbReference type="ARBA" id="ARBA00022490"/>
    </source>
</evidence>
<dbReference type="OrthoDB" id="9804647at2"/>
<dbReference type="Pfam" id="PF02403">
    <property type="entry name" value="Seryl_tRNA_N"/>
    <property type="match status" value="1"/>
</dbReference>
<feature type="binding site" evidence="12 14">
    <location>
        <begin position="266"/>
        <end position="268"/>
    </location>
    <ligand>
        <name>ATP</name>
        <dbReference type="ChEBI" id="CHEBI:30616"/>
    </ligand>
</feature>
<evidence type="ECO:0000256" key="13">
    <source>
        <dbReference type="PIRSR" id="PIRSR001529-1"/>
    </source>
</evidence>
<evidence type="ECO:0000256" key="5">
    <source>
        <dbReference type="ARBA" id="ARBA00022598"/>
    </source>
</evidence>
<keyword evidence="6 12" id="KW-0547">Nucleotide-binding</keyword>
<feature type="binding site" evidence="12">
    <location>
        <begin position="235"/>
        <end position="237"/>
    </location>
    <ligand>
        <name>L-serine</name>
        <dbReference type="ChEBI" id="CHEBI:33384"/>
    </ligand>
</feature>
<dbReference type="PIRSF" id="PIRSF001529">
    <property type="entry name" value="Ser-tRNA-synth_IIa"/>
    <property type="match status" value="1"/>
</dbReference>
<feature type="binding site" evidence="12">
    <location>
        <position position="389"/>
    </location>
    <ligand>
        <name>L-serine</name>
        <dbReference type="ChEBI" id="CHEBI:33384"/>
    </ligand>
</feature>
<evidence type="ECO:0000256" key="1">
    <source>
        <dbReference type="ARBA" id="ARBA00004496"/>
    </source>
</evidence>
<comment type="catalytic activity">
    <reaction evidence="11 12">
        <text>tRNA(Ser) + L-serine + ATP = L-seryl-tRNA(Ser) + AMP + diphosphate + H(+)</text>
        <dbReference type="Rhea" id="RHEA:12292"/>
        <dbReference type="Rhea" id="RHEA-COMP:9669"/>
        <dbReference type="Rhea" id="RHEA-COMP:9703"/>
        <dbReference type="ChEBI" id="CHEBI:15378"/>
        <dbReference type="ChEBI" id="CHEBI:30616"/>
        <dbReference type="ChEBI" id="CHEBI:33019"/>
        <dbReference type="ChEBI" id="CHEBI:33384"/>
        <dbReference type="ChEBI" id="CHEBI:78442"/>
        <dbReference type="ChEBI" id="CHEBI:78533"/>
        <dbReference type="ChEBI" id="CHEBI:456215"/>
        <dbReference type="EC" id="6.1.1.11"/>
    </reaction>
</comment>
<protein>
    <recommendedName>
        <fullName evidence="12">Serine--tRNA ligase</fullName>
        <ecNumber evidence="12">6.1.1.11</ecNumber>
    </recommendedName>
    <alternativeName>
        <fullName evidence="12">Seryl-tRNA synthetase</fullName>
        <shortName evidence="12">SerRS</shortName>
    </alternativeName>
    <alternativeName>
        <fullName evidence="12">Seryl-tRNA(Ser/Sec) synthetase</fullName>
    </alternativeName>
</protein>
<dbReference type="SUPFAM" id="SSF55681">
    <property type="entry name" value="Class II aaRS and biotin synthetases"/>
    <property type="match status" value="1"/>
</dbReference>
<dbReference type="PANTHER" id="PTHR43697">
    <property type="entry name" value="SERYL-TRNA SYNTHETASE"/>
    <property type="match status" value="1"/>
</dbReference>
<dbReference type="CDD" id="cd00770">
    <property type="entry name" value="SerRS_core"/>
    <property type="match status" value="1"/>
</dbReference>
<evidence type="ECO:0000256" key="7">
    <source>
        <dbReference type="ARBA" id="ARBA00022840"/>
    </source>
</evidence>
<comment type="subcellular location">
    <subcellularLocation>
        <location evidence="1 12">Cytoplasm</location>
    </subcellularLocation>
</comment>
<evidence type="ECO:0000313" key="17">
    <source>
        <dbReference type="EMBL" id="AVM42527.1"/>
    </source>
</evidence>
<dbReference type="GO" id="GO:0016260">
    <property type="term" value="P:selenocysteine biosynthetic process"/>
    <property type="evidence" value="ECO:0007669"/>
    <property type="project" value="UniProtKB-UniRule"/>
</dbReference>
<dbReference type="Pfam" id="PF00587">
    <property type="entry name" value="tRNA-synt_2b"/>
    <property type="match status" value="1"/>
</dbReference>
<reference evidence="18" key="1">
    <citation type="submission" date="2018-02" db="EMBL/GenBank/DDBJ databases">
        <authorList>
            <person name="Holder M.E."/>
            <person name="Ajami N.J."/>
            <person name="Petrosino J.F."/>
        </authorList>
    </citation>
    <scope>NUCLEOTIDE SEQUENCE [LARGE SCALE GENOMIC DNA]</scope>
    <source>
        <strain evidence="18">CCUG 47711</strain>
    </source>
</reference>
<dbReference type="PROSITE" id="PS50862">
    <property type="entry name" value="AA_TRNA_LIGASE_II"/>
    <property type="match status" value="1"/>
</dbReference>
<evidence type="ECO:0000313" key="18">
    <source>
        <dbReference type="Proteomes" id="UP000237947"/>
    </source>
</evidence>
<dbReference type="GO" id="GO:0005737">
    <property type="term" value="C:cytoplasm"/>
    <property type="evidence" value="ECO:0007669"/>
    <property type="project" value="UniProtKB-SubCell"/>
</dbReference>
<dbReference type="KEGG" id="fsa:C5Q98_04530"/>
<gene>
    <name evidence="12" type="primary">serS</name>
    <name evidence="17" type="ORF">C5Q98_04530</name>
</gene>
<feature type="binding site" evidence="13">
    <location>
        <position position="235"/>
    </location>
    <ligand>
        <name>L-serine</name>
        <dbReference type="ChEBI" id="CHEBI:33384"/>
    </ligand>
</feature>
<dbReference type="InterPro" id="IPR045864">
    <property type="entry name" value="aa-tRNA-synth_II/BPL/LPL"/>
</dbReference>
<keyword evidence="4 12" id="KW-0963">Cytoplasm</keyword>
<evidence type="ECO:0000256" key="6">
    <source>
        <dbReference type="ARBA" id="ARBA00022741"/>
    </source>
</evidence>
<feature type="binding site" evidence="13">
    <location>
        <position position="266"/>
    </location>
    <ligand>
        <name>L-serine</name>
        <dbReference type="ChEBI" id="CHEBI:33384"/>
    </ligand>
</feature>
<dbReference type="NCBIfam" id="TIGR00414">
    <property type="entry name" value="serS"/>
    <property type="match status" value="1"/>
</dbReference>
<comment type="caution">
    <text evidence="12">Lacks conserved residue(s) required for the propagation of feature annotation.</text>
</comment>
<dbReference type="AlphaFoldDB" id="A0A2S0KNE8"/>
<evidence type="ECO:0000256" key="14">
    <source>
        <dbReference type="PIRSR" id="PIRSR001529-2"/>
    </source>
</evidence>
<proteinExistence type="inferred from homology"/>
<dbReference type="Proteomes" id="UP000237947">
    <property type="component" value="Chromosome"/>
</dbReference>
<dbReference type="HAMAP" id="MF_00176">
    <property type="entry name" value="Ser_tRNA_synth_type1"/>
    <property type="match status" value="1"/>
</dbReference>
<evidence type="ECO:0000256" key="2">
    <source>
        <dbReference type="ARBA" id="ARBA00005045"/>
    </source>
</evidence>
<dbReference type="Gene3D" id="3.30.930.10">
    <property type="entry name" value="Bira Bifunctional Protein, Domain 2"/>
    <property type="match status" value="1"/>
</dbReference>
<dbReference type="GO" id="GO:0004828">
    <property type="term" value="F:serine-tRNA ligase activity"/>
    <property type="evidence" value="ECO:0007669"/>
    <property type="project" value="UniProtKB-UniRule"/>
</dbReference>
<evidence type="ECO:0000256" key="3">
    <source>
        <dbReference type="ARBA" id="ARBA00010728"/>
    </source>
</evidence>
<dbReference type="InterPro" id="IPR002317">
    <property type="entry name" value="Ser-tRNA-ligase_type_1"/>
</dbReference>
<dbReference type="InterPro" id="IPR033729">
    <property type="entry name" value="SerRS_core"/>
</dbReference>
<dbReference type="GO" id="GO:0005524">
    <property type="term" value="F:ATP binding"/>
    <property type="evidence" value="ECO:0007669"/>
    <property type="project" value="UniProtKB-UniRule"/>
</dbReference>
<evidence type="ECO:0000256" key="10">
    <source>
        <dbReference type="ARBA" id="ARBA00047929"/>
    </source>
</evidence>
<evidence type="ECO:0000259" key="16">
    <source>
        <dbReference type="PROSITE" id="PS50862"/>
    </source>
</evidence>
<dbReference type="InterPro" id="IPR010978">
    <property type="entry name" value="tRNA-bd_arm"/>
</dbReference>
<dbReference type="EC" id="6.1.1.11" evidence="12"/>
<dbReference type="InterPro" id="IPR042103">
    <property type="entry name" value="SerRS_1_N_sf"/>
</dbReference>
<accession>A0A2S0KNE8</accession>
<keyword evidence="5 12" id="KW-0436">Ligase</keyword>
<sequence>MLDIQLIRENPEYVQKALAKRGLEVDFKELLEIDVKRREAMTEVEALKAKRNKASAEVGQLKRNGENADHVLAELKELSDEIKEKDDLVSELNLKQEEFLIGLPNMPAEEVRAGGKENNQVEKMFGEQPKFDFEPKSHIELEENLGLIDYERGAKLSGTGFWLYEGDGARLEWALLNYFIDAHVADEYKMLLVPHILNSASGFTAGQFPKFKEDVFWLDSDENVQEENKQFLLPTAETAVVNLFRDEILTEADLPRKYFAYSPCYRKEAGTYGSSERGMIRGHQFNKIEMFQFTKPEDSEKAFEELVEKASKLVSDLGLHFRVSSLAAGDCSASMAKTWDIEVWIPSMNEYKEVSSVSNAKDYQARRGNMRYRSESDNKIKYLHTLNGSGLATSRLFPAILEQYQQEDGSVLIPAVLTKYMGGQRYLKPREK</sequence>
<keyword evidence="15" id="KW-0175">Coiled coil</keyword>
<dbReference type="PRINTS" id="PR00981">
    <property type="entry name" value="TRNASYNTHSER"/>
</dbReference>
<feature type="binding site" evidence="12 13">
    <location>
        <position position="289"/>
    </location>
    <ligand>
        <name>L-serine</name>
        <dbReference type="ChEBI" id="CHEBI:33384"/>
    </ligand>
</feature>
<dbReference type="RefSeq" id="WP_106012483.1">
    <property type="nucleotide sequence ID" value="NZ_CP027226.1"/>
</dbReference>
<evidence type="ECO:0000256" key="15">
    <source>
        <dbReference type="SAM" id="Coils"/>
    </source>
</evidence>
<dbReference type="Gene3D" id="1.10.287.40">
    <property type="entry name" value="Serine-tRNA synthetase, tRNA binding domain"/>
    <property type="match status" value="1"/>
</dbReference>
<dbReference type="PANTHER" id="PTHR43697:SF1">
    <property type="entry name" value="SERINE--TRNA LIGASE"/>
    <property type="match status" value="1"/>
</dbReference>
<comment type="pathway">
    <text evidence="2 12">Aminoacyl-tRNA biosynthesis; selenocysteinyl-tRNA(Sec) biosynthesis; L-seryl-tRNA(Sec) from L-serine and tRNA(Sec): step 1/1.</text>
</comment>
<feature type="domain" description="Aminoacyl-transfer RNA synthetases class-II family profile" evidence="16">
    <location>
        <begin position="132"/>
        <end position="414"/>
    </location>
</feature>
<feature type="binding site" evidence="13">
    <location>
        <position position="387"/>
    </location>
    <ligand>
        <name>L-serine</name>
        <dbReference type="ChEBI" id="CHEBI:33384"/>
    </ligand>
</feature>
<dbReference type="InterPro" id="IPR002314">
    <property type="entry name" value="aa-tRNA-synt_IIb"/>
</dbReference>
<feature type="binding site" evidence="12 14">
    <location>
        <begin position="353"/>
        <end position="356"/>
    </location>
    <ligand>
        <name>ATP</name>
        <dbReference type="ChEBI" id="CHEBI:30616"/>
    </ligand>
</feature>
<comment type="domain">
    <text evidence="12">Consists of two distinct domains, a catalytic core and a N-terminal extension that is involved in tRNA binding.</text>
</comment>
<name>A0A2S0KNE8_9FIRM</name>
<dbReference type="UniPathway" id="UPA00906">
    <property type="reaction ID" value="UER00895"/>
</dbReference>
<comment type="similarity">
    <text evidence="3 12">Belongs to the class-II aminoacyl-tRNA synthetase family. Type-1 seryl-tRNA synthetase subfamily.</text>
</comment>
<dbReference type="EMBL" id="CP027226">
    <property type="protein sequence ID" value="AVM42527.1"/>
    <property type="molecule type" value="Genomic_DNA"/>
</dbReference>
<dbReference type="GO" id="GO:0016740">
    <property type="term" value="F:transferase activity"/>
    <property type="evidence" value="ECO:0007669"/>
    <property type="project" value="UniProtKB-ARBA"/>
</dbReference>
<comment type="function">
    <text evidence="12">Catalyzes the attachment of serine to tRNA(Ser). Is also able to aminoacylate tRNA(Sec) with serine, to form the misacylated tRNA L-seryl-tRNA(Sec), which will be further converted into selenocysteinyl-tRNA(Sec).</text>
</comment>
<keyword evidence="8 12" id="KW-0648">Protein biosynthesis</keyword>
<dbReference type="GO" id="GO:0006434">
    <property type="term" value="P:seryl-tRNA aminoacylation"/>
    <property type="evidence" value="ECO:0007669"/>
    <property type="project" value="UniProtKB-UniRule"/>
</dbReference>
<feature type="coiled-coil region" evidence="15">
    <location>
        <begin position="37"/>
        <end position="98"/>
    </location>
</feature>
<keyword evidence="9 12" id="KW-0030">Aminoacyl-tRNA synthetase</keyword>
<dbReference type="InterPro" id="IPR015866">
    <property type="entry name" value="Ser-tRNA-synth_1_N"/>
</dbReference>
<comment type="catalytic activity">
    <reaction evidence="10 12">
        <text>tRNA(Sec) + L-serine + ATP = L-seryl-tRNA(Sec) + AMP + diphosphate + H(+)</text>
        <dbReference type="Rhea" id="RHEA:42580"/>
        <dbReference type="Rhea" id="RHEA-COMP:9742"/>
        <dbReference type="Rhea" id="RHEA-COMP:10128"/>
        <dbReference type="ChEBI" id="CHEBI:15378"/>
        <dbReference type="ChEBI" id="CHEBI:30616"/>
        <dbReference type="ChEBI" id="CHEBI:33019"/>
        <dbReference type="ChEBI" id="CHEBI:33384"/>
        <dbReference type="ChEBI" id="CHEBI:78442"/>
        <dbReference type="ChEBI" id="CHEBI:78533"/>
        <dbReference type="ChEBI" id="CHEBI:456215"/>
        <dbReference type="EC" id="6.1.1.11"/>
    </reaction>
</comment>
<keyword evidence="7 12" id="KW-0067">ATP-binding</keyword>
<comment type="subunit">
    <text evidence="12">Homodimer. The tRNA molecule binds across the dimer.</text>
</comment>
<dbReference type="SUPFAM" id="SSF46589">
    <property type="entry name" value="tRNA-binding arm"/>
    <property type="match status" value="1"/>
</dbReference>
<dbReference type="GO" id="GO:0140096">
    <property type="term" value="F:catalytic activity, acting on a protein"/>
    <property type="evidence" value="ECO:0007669"/>
    <property type="project" value="UniProtKB-ARBA"/>
</dbReference>
<evidence type="ECO:0000256" key="12">
    <source>
        <dbReference type="HAMAP-Rule" id="MF_00176"/>
    </source>
</evidence>